<evidence type="ECO:0000259" key="2">
    <source>
        <dbReference type="Pfam" id="PF22494"/>
    </source>
</evidence>
<dbReference type="InterPro" id="IPR011045">
    <property type="entry name" value="N2O_reductase_N"/>
</dbReference>
<accession>A0A433U409</accession>
<keyword evidence="1" id="KW-0732">Signal</keyword>
<reference evidence="3 4" key="1">
    <citation type="submission" date="2019-01" db="EMBL/GenBank/DDBJ databases">
        <title>A draft genome assembly of the solar-powered sea slug Elysia chlorotica.</title>
        <authorList>
            <person name="Cai H."/>
            <person name="Li Q."/>
            <person name="Fang X."/>
            <person name="Li J."/>
            <person name="Curtis N.E."/>
            <person name="Altenburger A."/>
            <person name="Shibata T."/>
            <person name="Feng M."/>
            <person name="Maeda T."/>
            <person name="Schwartz J.A."/>
            <person name="Shigenobu S."/>
            <person name="Lundholm N."/>
            <person name="Nishiyama T."/>
            <person name="Yang H."/>
            <person name="Hasebe M."/>
            <person name="Li S."/>
            <person name="Pierce S.K."/>
            <person name="Wang J."/>
        </authorList>
    </citation>
    <scope>NUCLEOTIDE SEQUENCE [LARGE SCALE GENOMIC DNA]</scope>
    <source>
        <strain evidence="3">EC2010</strain>
        <tissue evidence="3">Whole organism of an adult</tissue>
    </source>
</reference>
<dbReference type="STRING" id="188477.A0A433U409"/>
<dbReference type="EMBL" id="RQTK01000080">
    <property type="protein sequence ID" value="RUS88520.1"/>
    <property type="molecule type" value="Genomic_DNA"/>
</dbReference>
<dbReference type="PANTHER" id="PTHR46928:SF1">
    <property type="entry name" value="MESENCHYME-SPECIFIC CELL SURFACE GLYCOPROTEIN"/>
    <property type="match status" value="1"/>
</dbReference>
<dbReference type="AlphaFoldDB" id="A0A433U409"/>
<organism evidence="3 4">
    <name type="scientific">Elysia chlorotica</name>
    <name type="common">Eastern emerald elysia</name>
    <name type="synonym">Sea slug</name>
    <dbReference type="NCBI Taxonomy" id="188477"/>
    <lineage>
        <taxon>Eukaryota</taxon>
        <taxon>Metazoa</taxon>
        <taxon>Spiralia</taxon>
        <taxon>Lophotrochozoa</taxon>
        <taxon>Mollusca</taxon>
        <taxon>Gastropoda</taxon>
        <taxon>Heterobranchia</taxon>
        <taxon>Euthyneura</taxon>
        <taxon>Panpulmonata</taxon>
        <taxon>Sacoglossa</taxon>
        <taxon>Placobranchoidea</taxon>
        <taxon>Plakobranchidae</taxon>
        <taxon>Elysia</taxon>
    </lineage>
</organism>
<dbReference type="InterPro" id="IPR015943">
    <property type="entry name" value="WD40/YVTN_repeat-like_dom_sf"/>
</dbReference>
<dbReference type="Pfam" id="PF22494">
    <property type="entry name" value="choice_anch_I"/>
    <property type="match status" value="1"/>
</dbReference>
<feature type="signal peptide" evidence="1">
    <location>
        <begin position="1"/>
        <end position="21"/>
    </location>
</feature>
<dbReference type="Proteomes" id="UP000271974">
    <property type="component" value="Unassembled WGS sequence"/>
</dbReference>
<dbReference type="InterPro" id="IPR052956">
    <property type="entry name" value="Mesenchyme-surface_protein"/>
</dbReference>
<dbReference type="InterPro" id="IPR055188">
    <property type="entry name" value="Choice_anch_I"/>
</dbReference>
<evidence type="ECO:0000313" key="4">
    <source>
        <dbReference type="Proteomes" id="UP000271974"/>
    </source>
</evidence>
<evidence type="ECO:0000313" key="3">
    <source>
        <dbReference type="EMBL" id="RUS88520.1"/>
    </source>
</evidence>
<dbReference type="PANTHER" id="PTHR46928">
    <property type="entry name" value="MESENCHYME-SPECIFIC CELL SURFACE GLYCOPROTEIN"/>
    <property type="match status" value="1"/>
</dbReference>
<feature type="domain" description="Choice-of-anchor I" evidence="2">
    <location>
        <begin position="148"/>
        <end position="498"/>
    </location>
</feature>
<sequence length="576" mass="63495">MMLFTVQTLCFTVLLASTALAYVVLKPKAYIRLNDDNGAKTINASTQNTLEFDYNTNILYVVAKEPARLTAFTLAVDGTPTQLLEHSFNPNLEGYPLDIEICRPQVLGASPRVAISFVNPSSRSADGRVVFFQPLAFGSTSLDEIQRITVGAYPFDLEFAEDCTILLVSNKGKATQEGSQYRDPDGTLTKIQLGADFSDASPVISSTISFTDYFNGEAGLLNYIDLLGKNFRTFPVRDPTNKLLTLEQNIEPHDVIITDNGRTAYVSLPVNNAIARINLFTDQVSDIYALGNRTWRNYYMDASDRDGGINMQGYNIHSLYQATRMEWVRKSGREWIITLDAGYLNLDYEYKFSDYESGRVLQQAGAFDTGDSDLEAQLADDSQLGRLAISNVDGVRPDGIIDRPFTFGGRGFSIHIPENLGIGSTTVDSFEKVTKQYMSDVFNTAYTGPSSNPQADRETTSPFLGPDLQAMDVAEFEGKTVLFVAGGSSGIVYVYVLSADAWCPQPYFHSLYRAGGKYSSWQSLYDTDQMGDIGITDVRFLEDIDLVPVLVVASSISNSISIYTVDEGPFDVDTGI</sequence>
<evidence type="ECO:0000256" key="1">
    <source>
        <dbReference type="SAM" id="SignalP"/>
    </source>
</evidence>
<proteinExistence type="predicted"/>
<feature type="chain" id="PRO_5019554779" description="Choice-of-anchor I domain-containing protein" evidence="1">
    <location>
        <begin position="22"/>
        <end position="576"/>
    </location>
</feature>
<dbReference type="OrthoDB" id="425936at2759"/>
<name>A0A433U409_ELYCH</name>
<keyword evidence="4" id="KW-1185">Reference proteome</keyword>
<protein>
    <recommendedName>
        <fullName evidence="2">Choice-of-anchor I domain-containing protein</fullName>
    </recommendedName>
</protein>
<comment type="caution">
    <text evidence="3">The sequence shown here is derived from an EMBL/GenBank/DDBJ whole genome shotgun (WGS) entry which is preliminary data.</text>
</comment>
<dbReference type="Gene3D" id="2.130.10.10">
    <property type="entry name" value="YVTN repeat-like/Quinoprotein amine dehydrogenase"/>
    <property type="match status" value="1"/>
</dbReference>
<dbReference type="SUPFAM" id="SSF50974">
    <property type="entry name" value="Nitrous oxide reductase, N-terminal domain"/>
    <property type="match status" value="1"/>
</dbReference>
<gene>
    <name evidence="3" type="ORF">EGW08_003696</name>
</gene>